<evidence type="ECO:0000313" key="2">
    <source>
        <dbReference type="Proteomes" id="UP000032702"/>
    </source>
</evidence>
<dbReference type="EMBL" id="AAMD01000259">
    <property type="protein sequence ID" value="EAU62216.1"/>
    <property type="molecule type" value="Genomic_DNA"/>
</dbReference>
<dbReference type="PATRIC" id="fig|378806.16.peg.976"/>
<gene>
    <name evidence="1" type="ORF">STIAU_3572</name>
</gene>
<feature type="non-terminal residue" evidence="1">
    <location>
        <position position="68"/>
    </location>
</feature>
<accession>Q08P02</accession>
<sequence>MANEFSRIRRMDSFALSQIDSLALALFFKGEADMAEITEKSRVEMLPTGTFKLSWGAILGGTFVALGV</sequence>
<name>Q08P02_STIAD</name>
<dbReference type="AlphaFoldDB" id="Q08P02"/>
<reference evidence="1 2" key="1">
    <citation type="submission" date="2006-04" db="EMBL/GenBank/DDBJ databases">
        <authorList>
            <person name="Nierman W.C."/>
        </authorList>
    </citation>
    <scope>NUCLEOTIDE SEQUENCE [LARGE SCALE GENOMIC DNA]</scope>
    <source>
        <strain evidence="1 2">DW4/3-1</strain>
    </source>
</reference>
<organism evidence="1 2">
    <name type="scientific">Stigmatella aurantiaca (strain DW4/3-1)</name>
    <dbReference type="NCBI Taxonomy" id="378806"/>
    <lineage>
        <taxon>Bacteria</taxon>
        <taxon>Pseudomonadati</taxon>
        <taxon>Myxococcota</taxon>
        <taxon>Myxococcia</taxon>
        <taxon>Myxococcales</taxon>
        <taxon>Cystobacterineae</taxon>
        <taxon>Archangiaceae</taxon>
        <taxon>Stigmatella</taxon>
    </lineage>
</organism>
<comment type="caution">
    <text evidence="1">The sequence shown here is derived from an EMBL/GenBank/DDBJ whole genome shotgun (WGS) entry which is preliminary data.</text>
</comment>
<protein>
    <submittedName>
        <fullName evidence="1">Uncharacterized protein</fullName>
    </submittedName>
</protein>
<proteinExistence type="predicted"/>
<evidence type="ECO:0000313" key="1">
    <source>
        <dbReference type="EMBL" id="EAU62216.1"/>
    </source>
</evidence>
<dbReference type="Proteomes" id="UP000032702">
    <property type="component" value="Unassembled WGS sequence"/>
</dbReference>